<dbReference type="EnsemblPlants" id="AET5Gv20717300.1">
    <property type="protein sequence ID" value="AET5Gv20717300.1"/>
    <property type="gene ID" value="AET5Gv20717300"/>
</dbReference>
<sequence>RELWRSPSGRPVTTNLHNDWQLVGTCNGLLCICHNGGATIGGEITLVNPATSETLPVPPLPCNGHFRRERLCRRE</sequence>
<dbReference type="Gramene" id="AET5Gv20717300.1">
    <property type="protein sequence ID" value="AET5Gv20717300.1"/>
    <property type="gene ID" value="AET5Gv20717300"/>
</dbReference>
<dbReference type="AlphaFoldDB" id="A0A453LD82"/>
<reference evidence="2" key="1">
    <citation type="journal article" date="2014" name="Science">
        <title>Ancient hybridizations among the ancestral genomes of bread wheat.</title>
        <authorList>
            <consortium name="International Wheat Genome Sequencing Consortium,"/>
            <person name="Marcussen T."/>
            <person name="Sandve S.R."/>
            <person name="Heier L."/>
            <person name="Spannagl M."/>
            <person name="Pfeifer M."/>
            <person name="Jakobsen K.S."/>
            <person name="Wulff B.B."/>
            <person name="Steuernagel B."/>
            <person name="Mayer K.F."/>
            <person name="Olsen O.A."/>
        </authorList>
    </citation>
    <scope>NUCLEOTIDE SEQUENCE [LARGE SCALE GENOMIC DNA]</scope>
    <source>
        <strain evidence="2">cv. AL8/78</strain>
    </source>
</reference>
<reference evidence="1" key="5">
    <citation type="journal article" date="2021" name="G3 (Bethesda)">
        <title>Aegilops tauschii genome assembly Aet v5.0 features greater sequence contiguity and improved annotation.</title>
        <authorList>
            <person name="Wang L."/>
            <person name="Zhu T."/>
            <person name="Rodriguez J.C."/>
            <person name="Deal K.R."/>
            <person name="Dubcovsky J."/>
            <person name="McGuire P.E."/>
            <person name="Lux T."/>
            <person name="Spannagl M."/>
            <person name="Mayer K.F.X."/>
            <person name="Baldrich P."/>
            <person name="Meyers B.C."/>
            <person name="Huo N."/>
            <person name="Gu Y.Q."/>
            <person name="Zhou H."/>
            <person name="Devos K.M."/>
            <person name="Bennetzen J.L."/>
            <person name="Unver T."/>
            <person name="Budak H."/>
            <person name="Gulick P.J."/>
            <person name="Galiba G."/>
            <person name="Kalapos B."/>
            <person name="Nelson D.R."/>
            <person name="Li P."/>
            <person name="You F.M."/>
            <person name="Luo M.C."/>
            <person name="Dvorak J."/>
        </authorList>
    </citation>
    <scope>NUCLEOTIDE SEQUENCE [LARGE SCALE GENOMIC DNA]</scope>
    <source>
        <strain evidence="1">cv. AL8/78</strain>
    </source>
</reference>
<keyword evidence="2" id="KW-1185">Reference proteome</keyword>
<evidence type="ECO:0000313" key="1">
    <source>
        <dbReference type="EnsemblPlants" id="AET5Gv20717300.1"/>
    </source>
</evidence>
<reference evidence="1" key="4">
    <citation type="submission" date="2019-03" db="UniProtKB">
        <authorList>
            <consortium name="EnsemblPlants"/>
        </authorList>
    </citation>
    <scope>IDENTIFICATION</scope>
</reference>
<dbReference type="Proteomes" id="UP000015105">
    <property type="component" value="Chromosome 5D"/>
</dbReference>
<evidence type="ECO:0000313" key="2">
    <source>
        <dbReference type="Proteomes" id="UP000015105"/>
    </source>
</evidence>
<reference evidence="1" key="3">
    <citation type="journal article" date="2017" name="Nature">
        <title>Genome sequence of the progenitor of the wheat D genome Aegilops tauschii.</title>
        <authorList>
            <person name="Luo M.C."/>
            <person name="Gu Y.Q."/>
            <person name="Puiu D."/>
            <person name="Wang H."/>
            <person name="Twardziok S.O."/>
            <person name="Deal K.R."/>
            <person name="Huo N."/>
            <person name="Zhu T."/>
            <person name="Wang L."/>
            <person name="Wang Y."/>
            <person name="McGuire P.E."/>
            <person name="Liu S."/>
            <person name="Long H."/>
            <person name="Ramasamy R.K."/>
            <person name="Rodriguez J.C."/>
            <person name="Van S.L."/>
            <person name="Yuan L."/>
            <person name="Wang Z."/>
            <person name="Xia Z."/>
            <person name="Xiao L."/>
            <person name="Anderson O.D."/>
            <person name="Ouyang S."/>
            <person name="Liang Y."/>
            <person name="Zimin A.V."/>
            <person name="Pertea G."/>
            <person name="Qi P."/>
            <person name="Bennetzen J.L."/>
            <person name="Dai X."/>
            <person name="Dawson M.W."/>
            <person name="Muller H.G."/>
            <person name="Kugler K."/>
            <person name="Rivarola-Duarte L."/>
            <person name="Spannagl M."/>
            <person name="Mayer K.F.X."/>
            <person name="Lu F.H."/>
            <person name="Bevan M.W."/>
            <person name="Leroy P."/>
            <person name="Li P."/>
            <person name="You F.M."/>
            <person name="Sun Q."/>
            <person name="Liu Z."/>
            <person name="Lyons E."/>
            <person name="Wicker T."/>
            <person name="Salzberg S.L."/>
            <person name="Devos K.M."/>
            <person name="Dvorak J."/>
        </authorList>
    </citation>
    <scope>NUCLEOTIDE SEQUENCE [LARGE SCALE GENOMIC DNA]</scope>
    <source>
        <strain evidence="1">cv. AL8/78</strain>
    </source>
</reference>
<proteinExistence type="predicted"/>
<accession>A0A453LD82</accession>
<protein>
    <submittedName>
        <fullName evidence="1">Uncharacterized protein</fullName>
    </submittedName>
</protein>
<organism evidence="1 2">
    <name type="scientific">Aegilops tauschii subsp. strangulata</name>
    <name type="common">Goatgrass</name>
    <dbReference type="NCBI Taxonomy" id="200361"/>
    <lineage>
        <taxon>Eukaryota</taxon>
        <taxon>Viridiplantae</taxon>
        <taxon>Streptophyta</taxon>
        <taxon>Embryophyta</taxon>
        <taxon>Tracheophyta</taxon>
        <taxon>Spermatophyta</taxon>
        <taxon>Magnoliopsida</taxon>
        <taxon>Liliopsida</taxon>
        <taxon>Poales</taxon>
        <taxon>Poaceae</taxon>
        <taxon>BOP clade</taxon>
        <taxon>Pooideae</taxon>
        <taxon>Triticodae</taxon>
        <taxon>Triticeae</taxon>
        <taxon>Triticinae</taxon>
        <taxon>Aegilops</taxon>
    </lineage>
</organism>
<reference evidence="2" key="2">
    <citation type="journal article" date="2017" name="Nat. Plants">
        <title>The Aegilops tauschii genome reveals multiple impacts of transposons.</title>
        <authorList>
            <person name="Zhao G."/>
            <person name="Zou C."/>
            <person name="Li K."/>
            <person name="Wang K."/>
            <person name="Li T."/>
            <person name="Gao L."/>
            <person name="Zhang X."/>
            <person name="Wang H."/>
            <person name="Yang Z."/>
            <person name="Liu X."/>
            <person name="Jiang W."/>
            <person name="Mao L."/>
            <person name="Kong X."/>
            <person name="Jiao Y."/>
            <person name="Jia J."/>
        </authorList>
    </citation>
    <scope>NUCLEOTIDE SEQUENCE [LARGE SCALE GENOMIC DNA]</scope>
    <source>
        <strain evidence="2">cv. AL8/78</strain>
    </source>
</reference>
<name>A0A453LD82_AEGTS</name>